<name>A0AA36DF87_9BILA</name>
<dbReference type="InterPro" id="IPR012677">
    <property type="entry name" value="Nucleotide-bd_a/b_plait_sf"/>
</dbReference>
<organism evidence="5 6">
    <name type="scientific">Mesorhabditis spiculigera</name>
    <dbReference type="NCBI Taxonomy" id="96644"/>
    <lineage>
        <taxon>Eukaryota</taxon>
        <taxon>Metazoa</taxon>
        <taxon>Ecdysozoa</taxon>
        <taxon>Nematoda</taxon>
        <taxon>Chromadorea</taxon>
        <taxon>Rhabditida</taxon>
        <taxon>Rhabditina</taxon>
        <taxon>Rhabditomorpha</taxon>
        <taxon>Rhabditoidea</taxon>
        <taxon>Rhabditidae</taxon>
        <taxon>Mesorhabditinae</taxon>
        <taxon>Mesorhabditis</taxon>
    </lineage>
</organism>
<dbReference type="Pfam" id="PF00076">
    <property type="entry name" value="RRM_1"/>
    <property type="match status" value="1"/>
</dbReference>
<feature type="region of interest" description="Disordered" evidence="3">
    <location>
        <begin position="1"/>
        <end position="42"/>
    </location>
</feature>
<keyword evidence="1 2" id="KW-0694">RNA-binding</keyword>
<evidence type="ECO:0000313" key="6">
    <source>
        <dbReference type="Proteomes" id="UP001177023"/>
    </source>
</evidence>
<evidence type="ECO:0000313" key="5">
    <source>
        <dbReference type="EMBL" id="CAJ0586508.1"/>
    </source>
</evidence>
<reference evidence="5" key="1">
    <citation type="submission" date="2023-06" db="EMBL/GenBank/DDBJ databases">
        <authorList>
            <person name="Delattre M."/>
        </authorList>
    </citation>
    <scope>NUCLEOTIDE SEQUENCE</scope>
    <source>
        <strain evidence="5">AF72</strain>
    </source>
</reference>
<feature type="compositionally biased region" description="Polar residues" evidence="3">
    <location>
        <begin position="198"/>
        <end position="207"/>
    </location>
</feature>
<dbReference type="GO" id="GO:0005634">
    <property type="term" value="C:nucleus"/>
    <property type="evidence" value="ECO:0007669"/>
    <property type="project" value="TreeGrafter"/>
</dbReference>
<dbReference type="InterPro" id="IPR035979">
    <property type="entry name" value="RBD_domain_sf"/>
</dbReference>
<accession>A0AA36DF87</accession>
<evidence type="ECO:0000259" key="4">
    <source>
        <dbReference type="PROSITE" id="PS50102"/>
    </source>
</evidence>
<dbReference type="PANTHER" id="PTHR48025">
    <property type="entry name" value="OS02G0815200 PROTEIN"/>
    <property type="match status" value="1"/>
</dbReference>
<evidence type="ECO:0000256" key="2">
    <source>
        <dbReference type="PROSITE-ProRule" id="PRU00176"/>
    </source>
</evidence>
<comment type="caution">
    <text evidence="5">The sequence shown here is derived from an EMBL/GenBank/DDBJ whole genome shotgun (WGS) entry which is preliminary data.</text>
</comment>
<evidence type="ECO:0000256" key="1">
    <source>
        <dbReference type="ARBA" id="ARBA00022884"/>
    </source>
</evidence>
<dbReference type="PANTHER" id="PTHR48025:SF1">
    <property type="entry name" value="RRM DOMAIN-CONTAINING PROTEIN"/>
    <property type="match status" value="1"/>
</dbReference>
<dbReference type="InterPro" id="IPR050502">
    <property type="entry name" value="Euk_RNA-bind_prot"/>
</dbReference>
<protein>
    <recommendedName>
        <fullName evidence="4">RRM domain-containing protein</fullName>
    </recommendedName>
</protein>
<sequence>MKRPSNGHTAPRADGGRGGDRGGPPGSRTIHLTGQPLSESDLMSELPKKKFTGRCRLFVGNLSHDLKEDELKELFRTHGEVAECYLSGKGFAFVNMDTRAHAESAKEALDGTQHRGRTLRQQPNPFSGGPPGPFGVPSLAVPPPTHHHQQQHPQHQQQQFAPPPQQGNPNGPRPNVIEGVQRLLQLFKNDDGRGAEPGNQQNMQQNHPGGAFNDYQPR</sequence>
<dbReference type="PROSITE" id="PS50102">
    <property type="entry name" value="RRM"/>
    <property type="match status" value="1"/>
</dbReference>
<feature type="compositionally biased region" description="Basic and acidic residues" evidence="3">
    <location>
        <begin position="104"/>
        <end position="113"/>
    </location>
</feature>
<feature type="region of interest" description="Disordered" evidence="3">
    <location>
        <begin position="104"/>
        <end position="218"/>
    </location>
</feature>
<feature type="domain" description="RRM" evidence="4">
    <location>
        <begin position="55"/>
        <end position="120"/>
    </location>
</feature>
<gene>
    <name evidence="5" type="ORF">MSPICULIGERA_LOCUS24512</name>
</gene>
<dbReference type="AlphaFoldDB" id="A0AA36DF87"/>
<feature type="compositionally biased region" description="Low complexity" evidence="3">
    <location>
        <begin position="151"/>
        <end position="160"/>
    </location>
</feature>
<dbReference type="SUPFAM" id="SSF54928">
    <property type="entry name" value="RNA-binding domain, RBD"/>
    <property type="match status" value="1"/>
</dbReference>
<dbReference type="InterPro" id="IPR000504">
    <property type="entry name" value="RRM_dom"/>
</dbReference>
<evidence type="ECO:0000256" key="3">
    <source>
        <dbReference type="SAM" id="MobiDB-lite"/>
    </source>
</evidence>
<keyword evidence="6" id="KW-1185">Reference proteome</keyword>
<feature type="non-terminal residue" evidence="5">
    <location>
        <position position="218"/>
    </location>
</feature>
<dbReference type="Proteomes" id="UP001177023">
    <property type="component" value="Unassembled WGS sequence"/>
</dbReference>
<dbReference type="Gene3D" id="3.30.70.330">
    <property type="match status" value="1"/>
</dbReference>
<dbReference type="GO" id="GO:0003729">
    <property type="term" value="F:mRNA binding"/>
    <property type="evidence" value="ECO:0007669"/>
    <property type="project" value="TreeGrafter"/>
</dbReference>
<dbReference type="SMART" id="SM00360">
    <property type="entry name" value="RRM"/>
    <property type="match status" value="1"/>
</dbReference>
<proteinExistence type="predicted"/>
<dbReference type="EMBL" id="CATQJA010002708">
    <property type="protein sequence ID" value="CAJ0586508.1"/>
    <property type="molecule type" value="Genomic_DNA"/>
</dbReference>
<feature type="compositionally biased region" description="Pro residues" evidence="3">
    <location>
        <begin position="128"/>
        <end position="144"/>
    </location>
</feature>